<sequence>MTTGLTILTSTFDIIPLLLMINSLPSEKIMLTFKDIVHQTFSDFSFLMPGYMGKKMNLQGELDPNFTGHAIIEIVVTFLRNCFQSGKAANDIRQLLAKYDSNFVFEGTDLNLEEQKNKETSQTSNI</sequence>
<evidence type="ECO:0000313" key="1">
    <source>
        <dbReference type="Proteomes" id="UP000887574"/>
    </source>
</evidence>
<protein>
    <submittedName>
        <fullName evidence="2">1-alkyl-2-acetylglycerophosphocholine esterase</fullName>
    </submittedName>
</protein>
<proteinExistence type="predicted"/>
<keyword evidence="1" id="KW-1185">Reference proteome</keyword>
<dbReference type="InterPro" id="IPR029058">
    <property type="entry name" value="AB_hydrolase_fold"/>
</dbReference>
<accession>A0A915DYC9</accession>
<organism evidence="1 2">
    <name type="scientific">Ditylenchus dipsaci</name>
    <dbReference type="NCBI Taxonomy" id="166011"/>
    <lineage>
        <taxon>Eukaryota</taxon>
        <taxon>Metazoa</taxon>
        <taxon>Ecdysozoa</taxon>
        <taxon>Nematoda</taxon>
        <taxon>Chromadorea</taxon>
        <taxon>Rhabditida</taxon>
        <taxon>Tylenchina</taxon>
        <taxon>Tylenchomorpha</taxon>
        <taxon>Sphaerularioidea</taxon>
        <taxon>Anguinidae</taxon>
        <taxon>Anguininae</taxon>
        <taxon>Ditylenchus</taxon>
    </lineage>
</organism>
<evidence type="ECO:0000313" key="2">
    <source>
        <dbReference type="WBParaSite" id="jg24018.1"/>
    </source>
</evidence>
<dbReference type="Proteomes" id="UP000887574">
    <property type="component" value="Unplaced"/>
</dbReference>
<dbReference type="WBParaSite" id="jg24018.1">
    <property type="protein sequence ID" value="jg24018.1"/>
    <property type="gene ID" value="jg24018"/>
</dbReference>
<dbReference type="Gene3D" id="3.40.50.1820">
    <property type="entry name" value="alpha/beta hydrolase"/>
    <property type="match status" value="1"/>
</dbReference>
<dbReference type="Pfam" id="PF03403">
    <property type="entry name" value="PAF-AH_p_II"/>
    <property type="match status" value="1"/>
</dbReference>
<dbReference type="AlphaFoldDB" id="A0A915DYC9"/>
<name>A0A915DYC9_9BILA</name>
<reference evidence="2" key="1">
    <citation type="submission" date="2022-11" db="UniProtKB">
        <authorList>
            <consortium name="WormBaseParasite"/>
        </authorList>
    </citation>
    <scope>IDENTIFICATION</scope>
</reference>